<reference evidence="1 2" key="1">
    <citation type="submission" date="2024-08" db="EMBL/GenBank/DDBJ databases">
        <authorList>
            <person name="Cucini C."/>
            <person name="Frati F."/>
        </authorList>
    </citation>
    <scope>NUCLEOTIDE SEQUENCE [LARGE SCALE GENOMIC DNA]</scope>
</reference>
<sequence>MDQGFRIRLKMRIVDSIEKENSSQLVILIPQCFGFNGSRIYNSIENENSGQLDSIENENSGQLIILISQCFGCNGSRIYNSIENENSGQLVILIPQCFGFNGSRIPRYNKVCLDSCEIGRLVISLAVVGTKSLVVLQLAVEETC</sequence>
<keyword evidence="2" id="KW-1185">Reference proteome</keyword>
<proteinExistence type="predicted"/>
<organism evidence="1 2">
    <name type="scientific">Orchesella dallaii</name>
    <dbReference type="NCBI Taxonomy" id="48710"/>
    <lineage>
        <taxon>Eukaryota</taxon>
        <taxon>Metazoa</taxon>
        <taxon>Ecdysozoa</taxon>
        <taxon>Arthropoda</taxon>
        <taxon>Hexapoda</taxon>
        <taxon>Collembola</taxon>
        <taxon>Entomobryomorpha</taxon>
        <taxon>Entomobryoidea</taxon>
        <taxon>Orchesellidae</taxon>
        <taxon>Orchesellinae</taxon>
        <taxon>Orchesella</taxon>
    </lineage>
</organism>
<name>A0ABP1RAL7_9HEXA</name>
<protein>
    <submittedName>
        <fullName evidence="1">Uncharacterized protein</fullName>
    </submittedName>
</protein>
<evidence type="ECO:0000313" key="2">
    <source>
        <dbReference type="Proteomes" id="UP001642540"/>
    </source>
</evidence>
<evidence type="ECO:0000313" key="1">
    <source>
        <dbReference type="EMBL" id="CAL8120821.1"/>
    </source>
</evidence>
<accession>A0ABP1RAL7</accession>
<comment type="caution">
    <text evidence="1">The sequence shown here is derived from an EMBL/GenBank/DDBJ whole genome shotgun (WGS) entry which is preliminary data.</text>
</comment>
<dbReference type="Proteomes" id="UP001642540">
    <property type="component" value="Unassembled WGS sequence"/>
</dbReference>
<dbReference type="EMBL" id="CAXLJM020000064">
    <property type="protein sequence ID" value="CAL8120821.1"/>
    <property type="molecule type" value="Genomic_DNA"/>
</dbReference>
<gene>
    <name evidence="1" type="ORF">ODALV1_LOCUS19099</name>
</gene>